<dbReference type="PANTHER" id="PTHR48019">
    <property type="entry name" value="SERUM RESPONSE FACTOR HOMOLOG"/>
    <property type="match status" value="1"/>
</dbReference>
<keyword evidence="5" id="KW-0804">Transcription</keyword>
<dbReference type="AlphaFoldDB" id="A0A7K7QGT1"/>
<dbReference type="InterPro" id="IPR002100">
    <property type="entry name" value="TF_MADSbox"/>
</dbReference>
<keyword evidence="3" id="KW-0238">DNA-binding</keyword>
<evidence type="ECO:0000256" key="2">
    <source>
        <dbReference type="ARBA" id="ARBA00023015"/>
    </source>
</evidence>
<feature type="compositionally biased region" description="Basic and acidic residues" evidence="7">
    <location>
        <begin position="448"/>
        <end position="467"/>
    </location>
</feature>
<comment type="caution">
    <text evidence="9">The sequence shown here is derived from an EMBL/GenBank/DDBJ whole genome shotgun (WGS) entry which is preliminary data.</text>
</comment>
<dbReference type="GO" id="GO:0045893">
    <property type="term" value="P:positive regulation of DNA-templated transcription"/>
    <property type="evidence" value="ECO:0007669"/>
    <property type="project" value="UniProtKB-ARBA"/>
</dbReference>
<keyword evidence="2" id="KW-0805">Transcription regulation</keyword>
<feature type="region of interest" description="Disordered" evidence="7">
    <location>
        <begin position="363"/>
        <end position="467"/>
    </location>
</feature>
<dbReference type="GO" id="GO:0005634">
    <property type="term" value="C:nucleus"/>
    <property type="evidence" value="ECO:0007669"/>
    <property type="project" value="UniProtKB-SubCell"/>
</dbReference>
<organism evidence="9 10">
    <name type="scientific">Poecile atricapillus</name>
    <name type="common">Black-capped chickadee</name>
    <name type="synonym">Parus atricapillus</name>
    <dbReference type="NCBI Taxonomy" id="48891"/>
    <lineage>
        <taxon>Eukaryota</taxon>
        <taxon>Metazoa</taxon>
        <taxon>Chordata</taxon>
        <taxon>Craniata</taxon>
        <taxon>Vertebrata</taxon>
        <taxon>Euteleostomi</taxon>
        <taxon>Archelosauria</taxon>
        <taxon>Archosauria</taxon>
        <taxon>Dinosauria</taxon>
        <taxon>Saurischia</taxon>
        <taxon>Theropoda</taxon>
        <taxon>Coelurosauria</taxon>
        <taxon>Aves</taxon>
        <taxon>Neognathae</taxon>
        <taxon>Neoaves</taxon>
        <taxon>Telluraves</taxon>
        <taxon>Australaves</taxon>
        <taxon>Passeriformes</taxon>
        <taxon>Paridae</taxon>
        <taxon>Poecile</taxon>
    </lineage>
</organism>
<feature type="compositionally biased region" description="Polar residues" evidence="7">
    <location>
        <begin position="192"/>
        <end position="214"/>
    </location>
</feature>
<dbReference type="SMART" id="SM00432">
    <property type="entry name" value="MADS"/>
    <property type="match status" value="1"/>
</dbReference>
<protein>
    <submittedName>
        <fullName evidence="9">MEF2A factor</fullName>
    </submittedName>
</protein>
<feature type="compositionally biased region" description="Polar residues" evidence="7">
    <location>
        <begin position="363"/>
        <end position="375"/>
    </location>
</feature>
<dbReference type="EMBL" id="VZSS01000018">
    <property type="protein sequence ID" value="NWZ78750.1"/>
    <property type="molecule type" value="Genomic_DNA"/>
</dbReference>
<dbReference type="Gene3D" id="3.40.1810.10">
    <property type="entry name" value="Transcription factor, MADS-box"/>
    <property type="match status" value="1"/>
</dbReference>
<proteinExistence type="predicted"/>
<dbReference type="Pfam" id="PF12347">
    <property type="entry name" value="HJURP_C"/>
    <property type="match status" value="1"/>
</dbReference>
<evidence type="ECO:0000256" key="6">
    <source>
        <dbReference type="ARBA" id="ARBA00023242"/>
    </source>
</evidence>
<dbReference type="GO" id="GO:0046983">
    <property type="term" value="F:protein dimerization activity"/>
    <property type="evidence" value="ECO:0007669"/>
    <property type="project" value="InterPro"/>
</dbReference>
<feature type="non-terminal residue" evidence="9">
    <location>
        <position position="1"/>
    </location>
</feature>
<gene>
    <name evidence="9" type="primary">Mef2a</name>
    <name evidence="9" type="ORF">POEATR_R00538</name>
</gene>
<evidence type="ECO:0000256" key="3">
    <source>
        <dbReference type="ARBA" id="ARBA00023125"/>
    </source>
</evidence>
<keyword evidence="6" id="KW-0539">Nucleus</keyword>
<feature type="compositionally biased region" description="Pro residues" evidence="7">
    <location>
        <begin position="391"/>
        <end position="406"/>
    </location>
</feature>
<dbReference type="Pfam" id="PF00319">
    <property type="entry name" value="SRF-TF"/>
    <property type="match status" value="1"/>
</dbReference>
<accession>A0A7K7QGT1</accession>
<dbReference type="Proteomes" id="UP000540071">
    <property type="component" value="Unassembled WGS sequence"/>
</dbReference>
<keyword evidence="10" id="KW-1185">Reference proteome</keyword>
<keyword evidence="4" id="KW-0010">Activator</keyword>
<feature type="domain" description="MADS-box" evidence="8">
    <location>
        <begin position="1"/>
        <end position="43"/>
    </location>
</feature>
<evidence type="ECO:0000256" key="1">
    <source>
        <dbReference type="ARBA" id="ARBA00004123"/>
    </source>
</evidence>
<dbReference type="FunFam" id="3.40.1810.10:FF:000001">
    <property type="entry name" value="Myocyte-specific enhancer factor 2A homolog"/>
    <property type="match status" value="1"/>
</dbReference>
<reference evidence="9 10" key="1">
    <citation type="submission" date="2019-09" db="EMBL/GenBank/DDBJ databases">
        <title>Bird 10,000 Genomes (B10K) Project - Family phase.</title>
        <authorList>
            <person name="Zhang G."/>
        </authorList>
    </citation>
    <scope>NUCLEOTIDE SEQUENCE [LARGE SCALE GENOMIC DNA]</scope>
    <source>
        <strain evidence="9">OUT-0023</strain>
        <tissue evidence="9">Blood</tissue>
    </source>
</reference>
<dbReference type="GO" id="GO:0003677">
    <property type="term" value="F:DNA binding"/>
    <property type="evidence" value="ECO:0007669"/>
    <property type="project" value="UniProtKB-KW"/>
</dbReference>
<evidence type="ECO:0000256" key="4">
    <source>
        <dbReference type="ARBA" id="ARBA00023159"/>
    </source>
</evidence>
<dbReference type="InterPro" id="IPR036879">
    <property type="entry name" value="TF_MADSbox_sf"/>
</dbReference>
<sequence>VTFTKRKFGLMKKAYELSVLCDCEIALIIFNSSNKLFQYASTDMDKVLLKYTEYNEPHESRTNSDIVETLRKKGLNGCESPDADDYFEHSPLSEDRFSKLNEDSDFIFKRGPPGLPAQNFSMSVTVPVSNPNTLTYSNPGSSLVSPSLAASSSLTDTTMLSPPQSTLHRNVSPGAPQRPPSAGNAGGMLGTTDLSVPNGAGTSPVGNGFVNSRASPSLLGTSGGGNGLGKVMPTKSPPPPGGGNLGMNNRKPDLRVVIPPSSKGMMPPLNTQRISSSQSTQPLATPVVSVTTPSLPPQGLVYSAMPTAYNTDYSLTSADLSALQGFNSPGMLSLGQVSAWQQHHLGPAALSSLVTGSQLSQGSNLSINTNQNINIKSEPISPPRDRVTPSGFPPQQPQQPPPPPPSRQELGRSPVDSLSSSSSSYDGSDREDPRSDFHSPVVLGRPPNAEDRESPSVKRMRMDTWVT</sequence>
<feature type="compositionally biased region" description="Low complexity" evidence="7">
    <location>
        <begin position="154"/>
        <end position="163"/>
    </location>
</feature>
<evidence type="ECO:0000313" key="9">
    <source>
        <dbReference type="EMBL" id="NWZ78750.1"/>
    </source>
</evidence>
<dbReference type="InterPro" id="IPR050142">
    <property type="entry name" value="MADS-box/MEF2_TF"/>
</dbReference>
<feature type="compositionally biased region" description="Low complexity" evidence="7">
    <location>
        <begin position="413"/>
        <end position="426"/>
    </location>
</feature>
<comment type="subcellular location">
    <subcellularLocation>
        <location evidence="1">Nucleus</location>
    </subcellularLocation>
</comment>
<dbReference type="PROSITE" id="PS50066">
    <property type="entry name" value="MADS_BOX_2"/>
    <property type="match status" value="1"/>
</dbReference>
<evidence type="ECO:0000313" key="10">
    <source>
        <dbReference type="Proteomes" id="UP000540071"/>
    </source>
</evidence>
<name>A0A7K7QGT1_POEAT</name>
<evidence type="ECO:0000256" key="7">
    <source>
        <dbReference type="SAM" id="MobiDB-lite"/>
    </source>
</evidence>
<dbReference type="InterPro" id="IPR022102">
    <property type="entry name" value="HJURP_C"/>
</dbReference>
<evidence type="ECO:0000256" key="5">
    <source>
        <dbReference type="ARBA" id="ARBA00023163"/>
    </source>
</evidence>
<feature type="region of interest" description="Disordered" evidence="7">
    <location>
        <begin position="154"/>
        <end position="251"/>
    </location>
</feature>
<evidence type="ECO:0000259" key="8">
    <source>
        <dbReference type="PROSITE" id="PS50066"/>
    </source>
</evidence>
<dbReference type="PRINTS" id="PR00404">
    <property type="entry name" value="MADSDOMAIN"/>
</dbReference>
<feature type="non-terminal residue" evidence="9">
    <location>
        <position position="467"/>
    </location>
</feature>
<feature type="compositionally biased region" description="Basic and acidic residues" evidence="7">
    <location>
        <begin position="427"/>
        <end position="437"/>
    </location>
</feature>
<dbReference type="SUPFAM" id="SSF55455">
    <property type="entry name" value="SRF-like"/>
    <property type="match status" value="1"/>
</dbReference>